<comment type="caution">
    <text evidence="1">The sequence shown here is derived from an EMBL/GenBank/DDBJ whole genome shotgun (WGS) entry which is preliminary data.</text>
</comment>
<evidence type="ECO:0000313" key="2">
    <source>
        <dbReference type="Proteomes" id="UP000499080"/>
    </source>
</evidence>
<name>A0A4Y2B4K2_ARAVE</name>
<evidence type="ECO:0000313" key="1">
    <source>
        <dbReference type="EMBL" id="GBL87291.1"/>
    </source>
</evidence>
<reference evidence="1 2" key="1">
    <citation type="journal article" date="2019" name="Sci. Rep.">
        <title>Orb-weaving spider Araneus ventricosus genome elucidates the spidroin gene catalogue.</title>
        <authorList>
            <person name="Kono N."/>
            <person name="Nakamura H."/>
            <person name="Ohtoshi R."/>
            <person name="Moran D.A.P."/>
            <person name="Shinohara A."/>
            <person name="Yoshida Y."/>
            <person name="Fujiwara M."/>
            <person name="Mori M."/>
            <person name="Tomita M."/>
            <person name="Arakawa K."/>
        </authorList>
    </citation>
    <scope>NUCLEOTIDE SEQUENCE [LARGE SCALE GENOMIC DNA]</scope>
</reference>
<keyword evidence="2" id="KW-1185">Reference proteome</keyword>
<dbReference type="EMBL" id="BGPR01000052">
    <property type="protein sequence ID" value="GBL87291.1"/>
    <property type="molecule type" value="Genomic_DNA"/>
</dbReference>
<proteinExistence type="predicted"/>
<dbReference type="AlphaFoldDB" id="A0A4Y2B4K2"/>
<organism evidence="1 2">
    <name type="scientific">Araneus ventricosus</name>
    <name type="common">Orbweaver spider</name>
    <name type="synonym">Epeira ventricosa</name>
    <dbReference type="NCBI Taxonomy" id="182803"/>
    <lineage>
        <taxon>Eukaryota</taxon>
        <taxon>Metazoa</taxon>
        <taxon>Ecdysozoa</taxon>
        <taxon>Arthropoda</taxon>
        <taxon>Chelicerata</taxon>
        <taxon>Arachnida</taxon>
        <taxon>Araneae</taxon>
        <taxon>Araneomorphae</taxon>
        <taxon>Entelegynae</taxon>
        <taxon>Araneoidea</taxon>
        <taxon>Araneidae</taxon>
        <taxon>Araneus</taxon>
    </lineage>
</organism>
<accession>A0A4Y2B4K2</accession>
<gene>
    <name evidence="1" type="ORF">AVEN_270551_1</name>
</gene>
<protein>
    <submittedName>
        <fullName evidence="1">Uncharacterized protein</fullName>
    </submittedName>
</protein>
<dbReference type="Proteomes" id="UP000499080">
    <property type="component" value="Unassembled WGS sequence"/>
</dbReference>
<sequence length="96" mass="10736">MDRLLFQIQFIGNDLTSELEIGKHKTSQAYEISSARSIEGRPGFASPLQSSRLSLKCLLHLKRSVFFFKTLTSHHTAFSRAHVAPILFGIDVGGLY</sequence>